<sequence length="363" mass="42199">MPQPLTHFFVASDGTQRVFPDLWNEYSNVIALGSFGPDLFYVKDLISNRILNMSMSNEWEALSDAFHRCNSFTLFTWLLNNIKSRHNDNYSEQRLLKAFAYGYYSHVVTDCLIHPFVYRTTQDHWTLHSPESNYKAHKELETQIDNILLLRKTDYKLSRFDPVFGLQDKDDNDKLHMTLAILLNEGIKASYSQDIDWDYYFGRYNINSDNHPIHDAYKDYEAEINFTKQGIKLIRKNINGFITGNIQITESDSPHIFNSERKRWFASSSNDQLNFSVDDLYEMAVTTTSDVITASERFFSSCSENSMDFFLNEETITAYLKNDFNLDTGLPSSNNQNQSLLSQDANTRYAFGVEQLHQLYSMG</sequence>
<feature type="domain" description="Phospholipase C/D" evidence="1">
    <location>
        <begin position="6"/>
        <end position="159"/>
    </location>
</feature>
<keyword evidence="3" id="KW-1185">Reference proteome</keyword>
<proteinExistence type="predicted"/>
<dbReference type="Pfam" id="PF00882">
    <property type="entry name" value="Zn_dep_PLPC"/>
    <property type="match status" value="1"/>
</dbReference>
<dbReference type="EMBL" id="FCOW01000045">
    <property type="protein sequence ID" value="CVK21737.1"/>
    <property type="molecule type" value="Genomic_DNA"/>
</dbReference>
<comment type="caution">
    <text evidence="2">The sequence shown here is derived from an EMBL/GenBank/DDBJ whole genome shotgun (WGS) entry which is preliminary data.</text>
</comment>
<evidence type="ECO:0000259" key="1">
    <source>
        <dbReference type="Pfam" id="PF00882"/>
    </source>
</evidence>
<dbReference type="RefSeq" id="WP_075756309.1">
    <property type="nucleotide sequence ID" value="NZ_CP146991.1"/>
</dbReference>
<evidence type="ECO:0000313" key="3">
    <source>
        <dbReference type="Proteomes" id="UP000245702"/>
    </source>
</evidence>
<reference evidence="2 3" key="1">
    <citation type="submission" date="2016-01" db="EMBL/GenBank/DDBJ databases">
        <authorList>
            <person name="Brown R."/>
        </authorList>
    </citation>
    <scope>NUCLEOTIDE SEQUENCE [LARGE SCALE GENOMIC DNA]</scope>
    <source>
        <strain evidence="2">Sporomusa sphaeroides DSM 2875</strain>
    </source>
</reference>
<evidence type="ECO:0000313" key="2">
    <source>
        <dbReference type="EMBL" id="CVK21737.1"/>
    </source>
</evidence>
<dbReference type="Proteomes" id="UP000245702">
    <property type="component" value="Unassembled WGS sequence"/>
</dbReference>
<name>A0ABP2CCN3_9FIRM</name>
<organism evidence="2 3">
    <name type="scientific">Sporomusa sphaeroides DSM 2875</name>
    <dbReference type="NCBI Taxonomy" id="1337886"/>
    <lineage>
        <taxon>Bacteria</taxon>
        <taxon>Bacillati</taxon>
        <taxon>Bacillota</taxon>
        <taxon>Negativicutes</taxon>
        <taxon>Selenomonadales</taxon>
        <taxon>Sporomusaceae</taxon>
        <taxon>Sporomusa</taxon>
    </lineage>
</organism>
<protein>
    <recommendedName>
        <fullName evidence="1">Phospholipase C/D domain-containing protein</fullName>
    </recommendedName>
</protein>
<gene>
    <name evidence="2" type="ORF">SSPH_04445</name>
</gene>
<accession>A0ABP2CCN3</accession>
<dbReference type="InterPro" id="IPR029002">
    <property type="entry name" value="PLPC/GPLD1"/>
</dbReference>